<dbReference type="PANTHER" id="PTHR43798:SF33">
    <property type="entry name" value="HYDROLASE, PUTATIVE (AFU_ORTHOLOGUE AFUA_2G14860)-RELATED"/>
    <property type="match status" value="1"/>
</dbReference>
<dbReference type="PRINTS" id="PR00111">
    <property type="entry name" value="ABHYDROLASE"/>
</dbReference>
<evidence type="ECO:0000259" key="1">
    <source>
        <dbReference type="Pfam" id="PF00561"/>
    </source>
</evidence>
<dbReference type="RefSeq" id="WP_191101257.1">
    <property type="nucleotide sequence ID" value="NZ_JACXXH010000003.1"/>
</dbReference>
<dbReference type="EMBL" id="JACXXH010000003">
    <property type="protein sequence ID" value="MBD3863333.1"/>
    <property type="molecule type" value="Genomic_DNA"/>
</dbReference>
<keyword evidence="3" id="KW-1185">Reference proteome</keyword>
<dbReference type="Proteomes" id="UP000627521">
    <property type="component" value="Unassembled WGS sequence"/>
</dbReference>
<reference evidence="2 3" key="1">
    <citation type="submission" date="2020-09" db="EMBL/GenBank/DDBJ databases">
        <title>Bacillus nautilus sp. nov., Chryseoglobus crepusculi sp. nov, and Psychrobacter noctis sp. nov., isolated from deep-sea sponges from the equatorial Atlantic.</title>
        <authorList>
            <person name="Stennett H.L."/>
            <person name="Williams S.E."/>
        </authorList>
    </citation>
    <scope>NUCLEOTIDE SEQUENCE [LARGE SCALE GENOMIC DNA]</scope>
    <source>
        <strain evidence="2 3">28M-24</strain>
    </source>
</reference>
<sequence>MIVTYKGISISYSVSGQGKTVTLLHGFLENSTMWKDAVTLLEKNHQVITIDLLGHGNTNCLGYVHTMEDFADAINAVLTHLNITNTTLIGHSLGGYVALAYAEIKPHTIEGLCLMNSTPFADSQERILLRNRAIKVAKSNYENLVSMSISNLFFEDNRLRFDKEIESIKTEALKTPLQGYVATQEGMKIRVDRTKILENLNCKKLIIAGKNDPILSKTDLQHLETLNGINIVILDGGHMSHIENKEEFLQEIMRFNEKI</sequence>
<protein>
    <submittedName>
        <fullName evidence="2">Alpha/beta hydrolase</fullName>
    </submittedName>
</protein>
<dbReference type="PANTHER" id="PTHR43798">
    <property type="entry name" value="MONOACYLGLYCEROL LIPASE"/>
    <property type="match status" value="1"/>
</dbReference>
<gene>
    <name evidence="2" type="ORF">IEG06_07700</name>
</gene>
<dbReference type="InterPro" id="IPR050266">
    <property type="entry name" value="AB_hydrolase_sf"/>
</dbReference>
<keyword evidence="2" id="KW-0378">Hydrolase</keyword>
<proteinExistence type="predicted"/>
<evidence type="ECO:0000313" key="2">
    <source>
        <dbReference type="EMBL" id="MBD3863333.1"/>
    </source>
</evidence>
<dbReference type="Pfam" id="PF00561">
    <property type="entry name" value="Abhydrolase_1"/>
    <property type="match status" value="1"/>
</dbReference>
<dbReference type="SUPFAM" id="SSF53474">
    <property type="entry name" value="alpha/beta-Hydrolases"/>
    <property type="match status" value="1"/>
</dbReference>
<organism evidence="2 3">
    <name type="scientific">Olleya marilimosa</name>
    <dbReference type="NCBI Taxonomy" id="272164"/>
    <lineage>
        <taxon>Bacteria</taxon>
        <taxon>Pseudomonadati</taxon>
        <taxon>Bacteroidota</taxon>
        <taxon>Flavobacteriia</taxon>
        <taxon>Flavobacteriales</taxon>
        <taxon>Flavobacteriaceae</taxon>
    </lineage>
</organism>
<feature type="domain" description="AB hydrolase-1" evidence="1">
    <location>
        <begin position="20"/>
        <end position="244"/>
    </location>
</feature>
<dbReference type="InterPro" id="IPR000073">
    <property type="entry name" value="AB_hydrolase_1"/>
</dbReference>
<name>A0ABR8LYK0_9FLAO</name>
<evidence type="ECO:0000313" key="3">
    <source>
        <dbReference type="Proteomes" id="UP000627521"/>
    </source>
</evidence>
<comment type="caution">
    <text evidence="2">The sequence shown here is derived from an EMBL/GenBank/DDBJ whole genome shotgun (WGS) entry which is preliminary data.</text>
</comment>
<dbReference type="InterPro" id="IPR029058">
    <property type="entry name" value="AB_hydrolase_fold"/>
</dbReference>
<dbReference type="GO" id="GO:0016787">
    <property type="term" value="F:hydrolase activity"/>
    <property type="evidence" value="ECO:0007669"/>
    <property type="project" value="UniProtKB-KW"/>
</dbReference>
<dbReference type="Gene3D" id="3.40.50.1820">
    <property type="entry name" value="alpha/beta hydrolase"/>
    <property type="match status" value="1"/>
</dbReference>
<accession>A0ABR8LYK0</accession>